<dbReference type="InterPro" id="IPR005467">
    <property type="entry name" value="His_kinase_dom"/>
</dbReference>
<dbReference type="RefSeq" id="WP_115123824.1">
    <property type="nucleotide sequence ID" value="NZ_QRAO01000003.1"/>
</dbReference>
<dbReference type="OrthoDB" id="9811889at2"/>
<dbReference type="EC" id="2.7.13.3" evidence="2"/>
<dbReference type="InterPro" id="IPR004358">
    <property type="entry name" value="Sig_transdc_His_kin-like_C"/>
</dbReference>
<dbReference type="PANTHER" id="PTHR43102">
    <property type="entry name" value="SLR1143 PROTEIN"/>
    <property type="match status" value="1"/>
</dbReference>
<dbReference type="Pfam" id="PF00512">
    <property type="entry name" value="HisKA"/>
    <property type="match status" value="1"/>
</dbReference>
<name>A0A370QBL3_9FLAO</name>
<feature type="coiled-coil region" evidence="4">
    <location>
        <begin position="157"/>
        <end position="187"/>
    </location>
</feature>
<organism evidence="6 7">
    <name type="scientific">Marinirhabdus gelatinilytica</name>
    <dbReference type="NCBI Taxonomy" id="1703343"/>
    <lineage>
        <taxon>Bacteria</taxon>
        <taxon>Pseudomonadati</taxon>
        <taxon>Bacteroidota</taxon>
        <taxon>Flavobacteriia</taxon>
        <taxon>Flavobacteriales</taxon>
        <taxon>Flavobacteriaceae</taxon>
    </lineage>
</organism>
<sequence>MISPQNPENETERLKEVKSYSLLDTLPEQEYDDITELIANICDTPISLVTLLDSDRNFLKSHYGVPFNESPRAISFCGHAILEPEDIFVVEDARMDPRFAENPLVKEHNAIFYAGAPLRSKNGYPLGTLCIFDTKPRTVSKRQKTIIVAMAQQVVKLFELHRNNILLENNKKQLEKRNEELKNFAAVVSHDLKSPLGNITSLAKLLREEYKFSFDEPGIQYLDYIEESSLTLNKYIDGMLGYYKSDDLLAENRKETSLLSIYEEIEDILFVDNEEFKHPTEDVTIKVNRSALLQIFLNLVGNALKYNHNEVPHVSTTFSQDETHYIFTVQDNGIGIDKEKQEVIFQLFKTVGDKDRHGEKGSGIGLATVLNLVTKLGGTISLESKPKKGTTFTFTILK</sequence>
<gene>
    <name evidence="6" type="ORF">C8D94_103225</name>
</gene>
<dbReference type="InterPro" id="IPR029016">
    <property type="entry name" value="GAF-like_dom_sf"/>
</dbReference>
<dbReference type="CDD" id="cd00082">
    <property type="entry name" value="HisKA"/>
    <property type="match status" value="1"/>
</dbReference>
<dbReference type="SMART" id="SM00387">
    <property type="entry name" value="HATPase_c"/>
    <property type="match status" value="1"/>
</dbReference>
<feature type="domain" description="Histidine kinase" evidence="5">
    <location>
        <begin position="187"/>
        <end position="398"/>
    </location>
</feature>
<dbReference type="EMBL" id="QRAO01000003">
    <property type="protein sequence ID" value="RDK85400.1"/>
    <property type="molecule type" value="Genomic_DNA"/>
</dbReference>
<dbReference type="InterPro" id="IPR003594">
    <property type="entry name" value="HATPase_dom"/>
</dbReference>
<dbReference type="Gene3D" id="3.30.450.40">
    <property type="match status" value="1"/>
</dbReference>
<dbReference type="PRINTS" id="PR00344">
    <property type="entry name" value="BCTRLSENSOR"/>
</dbReference>
<proteinExistence type="predicted"/>
<dbReference type="Pfam" id="PF01590">
    <property type="entry name" value="GAF"/>
    <property type="match status" value="1"/>
</dbReference>
<keyword evidence="3" id="KW-0597">Phosphoprotein</keyword>
<dbReference type="PROSITE" id="PS50109">
    <property type="entry name" value="HIS_KIN"/>
    <property type="match status" value="1"/>
</dbReference>
<dbReference type="GO" id="GO:0000155">
    <property type="term" value="F:phosphorelay sensor kinase activity"/>
    <property type="evidence" value="ECO:0007669"/>
    <property type="project" value="InterPro"/>
</dbReference>
<evidence type="ECO:0000256" key="1">
    <source>
        <dbReference type="ARBA" id="ARBA00000085"/>
    </source>
</evidence>
<protein>
    <recommendedName>
        <fullName evidence="2">histidine kinase</fullName>
        <ecNumber evidence="2">2.7.13.3</ecNumber>
    </recommendedName>
</protein>
<dbReference type="InterPro" id="IPR003661">
    <property type="entry name" value="HisK_dim/P_dom"/>
</dbReference>
<dbReference type="SMART" id="SM00388">
    <property type="entry name" value="HisKA"/>
    <property type="match status" value="1"/>
</dbReference>
<dbReference type="SUPFAM" id="SSF55874">
    <property type="entry name" value="ATPase domain of HSP90 chaperone/DNA topoisomerase II/histidine kinase"/>
    <property type="match status" value="1"/>
</dbReference>
<keyword evidence="4" id="KW-0175">Coiled coil</keyword>
<evidence type="ECO:0000256" key="3">
    <source>
        <dbReference type="ARBA" id="ARBA00022553"/>
    </source>
</evidence>
<dbReference type="PANTHER" id="PTHR43102:SF2">
    <property type="entry name" value="GAF DOMAIN-CONTAINING PROTEIN"/>
    <property type="match status" value="1"/>
</dbReference>
<dbReference type="Gene3D" id="1.10.287.130">
    <property type="match status" value="1"/>
</dbReference>
<evidence type="ECO:0000313" key="6">
    <source>
        <dbReference type="EMBL" id="RDK85400.1"/>
    </source>
</evidence>
<dbReference type="SUPFAM" id="SSF47384">
    <property type="entry name" value="Homodimeric domain of signal transducing histidine kinase"/>
    <property type="match status" value="1"/>
</dbReference>
<keyword evidence="7" id="KW-1185">Reference proteome</keyword>
<evidence type="ECO:0000259" key="5">
    <source>
        <dbReference type="PROSITE" id="PS50109"/>
    </source>
</evidence>
<evidence type="ECO:0000313" key="7">
    <source>
        <dbReference type="Proteomes" id="UP000255317"/>
    </source>
</evidence>
<reference evidence="6 7" key="1">
    <citation type="submission" date="2018-07" db="EMBL/GenBank/DDBJ databases">
        <title>Genomic Encyclopedia of Type Strains, Phase IV (KMG-IV): sequencing the most valuable type-strain genomes for metagenomic binning, comparative biology and taxonomic classification.</title>
        <authorList>
            <person name="Goeker M."/>
        </authorList>
    </citation>
    <scope>NUCLEOTIDE SEQUENCE [LARGE SCALE GENOMIC DNA]</scope>
    <source>
        <strain evidence="6 7">DSM 101478</strain>
    </source>
</reference>
<accession>A0A370QBL3</accession>
<dbReference type="Gene3D" id="3.30.565.10">
    <property type="entry name" value="Histidine kinase-like ATPase, C-terminal domain"/>
    <property type="match status" value="1"/>
</dbReference>
<dbReference type="Pfam" id="PF02518">
    <property type="entry name" value="HATPase_c"/>
    <property type="match status" value="1"/>
</dbReference>
<keyword evidence="6" id="KW-0808">Transferase</keyword>
<evidence type="ECO:0000256" key="4">
    <source>
        <dbReference type="SAM" id="Coils"/>
    </source>
</evidence>
<comment type="caution">
    <text evidence="6">The sequence shown here is derived from an EMBL/GenBank/DDBJ whole genome shotgun (WGS) entry which is preliminary data.</text>
</comment>
<dbReference type="Proteomes" id="UP000255317">
    <property type="component" value="Unassembled WGS sequence"/>
</dbReference>
<keyword evidence="6" id="KW-0418">Kinase</keyword>
<dbReference type="InterPro" id="IPR036890">
    <property type="entry name" value="HATPase_C_sf"/>
</dbReference>
<evidence type="ECO:0000256" key="2">
    <source>
        <dbReference type="ARBA" id="ARBA00012438"/>
    </source>
</evidence>
<dbReference type="SUPFAM" id="SSF55781">
    <property type="entry name" value="GAF domain-like"/>
    <property type="match status" value="1"/>
</dbReference>
<dbReference type="AlphaFoldDB" id="A0A370QBL3"/>
<dbReference type="InterPro" id="IPR036097">
    <property type="entry name" value="HisK_dim/P_sf"/>
</dbReference>
<dbReference type="InterPro" id="IPR003018">
    <property type="entry name" value="GAF"/>
</dbReference>
<comment type="catalytic activity">
    <reaction evidence="1">
        <text>ATP + protein L-histidine = ADP + protein N-phospho-L-histidine.</text>
        <dbReference type="EC" id="2.7.13.3"/>
    </reaction>
</comment>